<dbReference type="PANTHER" id="PTHR33924:SF5">
    <property type="entry name" value="CATION-TRANSPORTING ATPASE"/>
    <property type="match status" value="1"/>
</dbReference>
<dbReference type="PANTHER" id="PTHR33924">
    <property type="entry name" value="CATION-TRANSPORTING ATPASE"/>
    <property type="match status" value="1"/>
</dbReference>
<dbReference type="AlphaFoldDB" id="A0A2K1Y3A9"/>
<gene>
    <name evidence="1" type="ORF">POPTR_013G094050v4</name>
</gene>
<accession>A0A2K1Y3A9</accession>
<sequence length="59" mass="6813">MPGTRLRACRARGKNRKQLIKLLVLICLDDESLLENRVSPLHAFLKDRAHHDLILDELP</sequence>
<dbReference type="STRING" id="3694.A0A2K1Y3A9"/>
<reference evidence="1 2" key="1">
    <citation type="journal article" date="2006" name="Science">
        <title>The genome of black cottonwood, Populus trichocarpa (Torr. &amp; Gray).</title>
        <authorList>
            <person name="Tuskan G.A."/>
            <person name="Difazio S."/>
            <person name="Jansson S."/>
            <person name="Bohlmann J."/>
            <person name="Grigoriev I."/>
            <person name="Hellsten U."/>
            <person name="Putnam N."/>
            <person name="Ralph S."/>
            <person name="Rombauts S."/>
            <person name="Salamov A."/>
            <person name="Schein J."/>
            <person name="Sterck L."/>
            <person name="Aerts A."/>
            <person name="Bhalerao R.R."/>
            <person name="Bhalerao R.P."/>
            <person name="Blaudez D."/>
            <person name="Boerjan W."/>
            <person name="Brun A."/>
            <person name="Brunner A."/>
            <person name="Busov V."/>
            <person name="Campbell M."/>
            <person name="Carlson J."/>
            <person name="Chalot M."/>
            <person name="Chapman J."/>
            <person name="Chen G.L."/>
            <person name="Cooper D."/>
            <person name="Coutinho P.M."/>
            <person name="Couturier J."/>
            <person name="Covert S."/>
            <person name="Cronk Q."/>
            <person name="Cunningham R."/>
            <person name="Davis J."/>
            <person name="Degroeve S."/>
            <person name="Dejardin A."/>
            <person name="Depamphilis C."/>
            <person name="Detter J."/>
            <person name="Dirks B."/>
            <person name="Dubchak I."/>
            <person name="Duplessis S."/>
            <person name="Ehlting J."/>
            <person name="Ellis B."/>
            <person name="Gendler K."/>
            <person name="Goodstein D."/>
            <person name="Gribskov M."/>
            <person name="Grimwood J."/>
            <person name="Groover A."/>
            <person name="Gunter L."/>
            <person name="Hamberger B."/>
            <person name="Heinze B."/>
            <person name="Helariutta Y."/>
            <person name="Henrissat B."/>
            <person name="Holligan D."/>
            <person name="Holt R."/>
            <person name="Huang W."/>
            <person name="Islam-Faridi N."/>
            <person name="Jones S."/>
            <person name="Jones-Rhoades M."/>
            <person name="Jorgensen R."/>
            <person name="Joshi C."/>
            <person name="Kangasjarvi J."/>
            <person name="Karlsson J."/>
            <person name="Kelleher C."/>
            <person name="Kirkpatrick R."/>
            <person name="Kirst M."/>
            <person name="Kohler A."/>
            <person name="Kalluri U."/>
            <person name="Larimer F."/>
            <person name="Leebens-Mack J."/>
            <person name="Leple J.C."/>
            <person name="Locascio P."/>
            <person name="Lou Y."/>
            <person name="Lucas S."/>
            <person name="Martin F."/>
            <person name="Montanini B."/>
            <person name="Napoli C."/>
            <person name="Nelson D.R."/>
            <person name="Nelson C."/>
            <person name="Nieminen K."/>
            <person name="Nilsson O."/>
            <person name="Pereda V."/>
            <person name="Peter G."/>
            <person name="Philippe R."/>
            <person name="Pilate G."/>
            <person name="Poliakov A."/>
            <person name="Razumovskaya J."/>
            <person name="Richardson P."/>
            <person name="Rinaldi C."/>
            <person name="Ritland K."/>
            <person name="Rouze P."/>
            <person name="Ryaboy D."/>
            <person name="Schmutz J."/>
            <person name="Schrader J."/>
            <person name="Segerman B."/>
            <person name="Shin H."/>
            <person name="Siddiqui A."/>
            <person name="Sterky F."/>
            <person name="Terry A."/>
            <person name="Tsai C.J."/>
            <person name="Uberbacher E."/>
            <person name="Unneberg P."/>
            <person name="Vahala J."/>
            <person name="Wall K."/>
            <person name="Wessler S."/>
            <person name="Yang G."/>
            <person name="Yin T."/>
            <person name="Douglas C."/>
            <person name="Marra M."/>
            <person name="Sandberg G."/>
            <person name="Van de Peer Y."/>
            <person name="Rokhsar D."/>
        </authorList>
    </citation>
    <scope>NUCLEOTIDE SEQUENCE [LARGE SCALE GENOMIC DNA]</scope>
    <source>
        <strain evidence="2">cv. Nisqually</strain>
    </source>
</reference>
<organism evidence="1 2">
    <name type="scientific">Populus trichocarpa</name>
    <name type="common">Western balsam poplar</name>
    <name type="synonym">Populus balsamifera subsp. trichocarpa</name>
    <dbReference type="NCBI Taxonomy" id="3694"/>
    <lineage>
        <taxon>Eukaryota</taxon>
        <taxon>Viridiplantae</taxon>
        <taxon>Streptophyta</taxon>
        <taxon>Embryophyta</taxon>
        <taxon>Tracheophyta</taxon>
        <taxon>Spermatophyta</taxon>
        <taxon>Magnoliopsida</taxon>
        <taxon>eudicotyledons</taxon>
        <taxon>Gunneridae</taxon>
        <taxon>Pentapetalae</taxon>
        <taxon>rosids</taxon>
        <taxon>fabids</taxon>
        <taxon>Malpighiales</taxon>
        <taxon>Salicaceae</taxon>
        <taxon>Saliceae</taxon>
        <taxon>Populus</taxon>
    </lineage>
</organism>
<evidence type="ECO:0000313" key="2">
    <source>
        <dbReference type="Proteomes" id="UP000006729"/>
    </source>
</evidence>
<proteinExistence type="predicted"/>
<comment type="caution">
    <text evidence="1">The sequence shown here is derived from an EMBL/GenBank/DDBJ whole genome shotgun (WGS) entry which is preliminary data.</text>
</comment>
<protein>
    <submittedName>
        <fullName evidence="1">Uncharacterized protein</fullName>
    </submittedName>
</protein>
<dbReference type="EMBL" id="CM009302">
    <property type="protein sequence ID" value="PNT07521.2"/>
    <property type="molecule type" value="Genomic_DNA"/>
</dbReference>
<dbReference type="Proteomes" id="UP000006729">
    <property type="component" value="Chromosome 13"/>
</dbReference>
<evidence type="ECO:0000313" key="1">
    <source>
        <dbReference type="EMBL" id="PNT07521.2"/>
    </source>
</evidence>
<dbReference type="InParanoid" id="A0A2K1Y3A9"/>
<keyword evidence="2" id="KW-1185">Reference proteome</keyword>
<name>A0A2K1Y3A9_POPTR</name>
<dbReference type="FunCoup" id="A0A2K1Y3A9">
    <property type="interactions" value="677"/>
</dbReference>